<dbReference type="PANTHER" id="PTHR46796:SF12">
    <property type="entry name" value="HTH-TYPE DNA-BINDING TRANSCRIPTIONAL ACTIVATOR EUTR"/>
    <property type="match status" value="1"/>
</dbReference>
<dbReference type="EMBL" id="CP102514">
    <property type="protein sequence ID" value="UUY46151.1"/>
    <property type="molecule type" value="Genomic_DNA"/>
</dbReference>
<proteinExistence type="predicted"/>
<keyword evidence="6" id="KW-1185">Reference proteome</keyword>
<dbReference type="SMART" id="SM00342">
    <property type="entry name" value="HTH_ARAC"/>
    <property type="match status" value="1"/>
</dbReference>
<dbReference type="InterPro" id="IPR009057">
    <property type="entry name" value="Homeodomain-like_sf"/>
</dbReference>
<evidence type="ECO:0000256" key="1">
    <source>
        <dbReference type="ARBA" id="ARBA00023015"/>
    </source>
</evidence>
<keyword evidence="2" id="KW-0238">DNA-binding</keyword>
<reference evidence="5" key="1">
    <citation type="submission" date="2022-08" db="EMBL/GenBank/DDBJ databases">
        <authorList>
            <person name="Tian L."/>
        </authorList>
    </citation>
    <scope>NUCLEOTIDE SEQUENCE</scope>
    <source>
        <strain evidence="5">CM253</strain>
    </source>
</reference>
<evidence type="ECO:0000256" key="2">
    <source>
        <dbReference type="ARBA" id="ARBA00023125"/>
    </source>
</evidence>
<dbReference type="Pfam" id="PF12833">
    <property type="entry name" value="HTH_18"/>
    <property type="match status" value="1"/>
</dbReference>
<dbReference type="InterPro" id="IPR035418">
    <property type="entry name" value="AraC-bd_2"/>
</dbReference>
<dbReference type="InterPro" id="IPR018060">
    <property type="entry name" value="HTH_AraC"/>
</dbReference>
<name>A0ABY5PQ30_9ACTN</name>
<feature type="domain" description="HTH araC/xylS-type" evidence="4">
    <location>
        <begin position="165"/>
        <end position="268"/>
    </location>
</feature>
<dbReference type="Proteomes" id="UP001057738">
    <property type="component" value="Chromosome"/>
</dbReference>
<evidence type="ECO:0000259" key="4">
    <source>
        <dbReference type="PROSITE" id="PS01124"/>
    </source>
</evidence>
<dbReference type="SUPFAM" id="SSF46689">
    <property type="entry name" value="Homeodomain-like"/>
    <property type="match status" value="2"/>
</dbReference>
<evidence type="ECO:0000313" key="5">
    <source>
        <dbReference type="EMBL" id="UUY46151.1"/>
    </source>
</evidence>
<dbReference type="InterPro" id="IPR050204">
    <property type="entry name" value="AraC_XylS_family_regulators"/>
</dbReference>
<evidence type="ECO:0000313" key="6">
    <source>
        <dbReference type="Proteomes" id="UP001057738"/>
    </source>
</evidence>
<evidence type="ECO:0000256" key="3">
    <source>
        <dbReference type="ARBA" id="ARBA00023163"/>
    </source>
</evidence>
<sequence length="273" mass="29315">MLYERGPGAEVDLTSAEPLDFYDVHIPIAGHGAVTMNRKGLLSAIGVVGPEQRGSTRRNQGSVNRILIIPKAAVDDALTVRLGEPPYEPLSFEPVLDNTAAPVQGWLELVGQLADFAGSGLAARSPLATGHFEQLLVNGLLDVQPHTLSEAVAGRGTAAVPRAVRRARDFCSEHAHEPIAAADMARAAGVSVRSLREGFRRYLDTTPSAYLRGVRLGLVRRDLLAADDGRAAHNVTDVALRWGFTHLGRFTGHYRAAYGETPSQTLRTVRGSD</sequence>
<organism evidence="5 6">
    <name type="scientific">Streptomyces yangpuensis</name>
    <dbReference type="NCBI Taxonomy" id="1648182"/>
    <lineage>
        <taxon>Bacteria</taxon>
        <taxon>Bacillati</taxon>
        <taxon>Actinomycetota</taxon>
        <taxon>Actinomycetes</taxon>
        <taxon>Kitasatosporales</taxon>
        <taxon>Streptomycetaceae</taxon>
        <taxon>Streptomyces</taxon>
    </lineage>
</organism>
<keyword evidence="3" id="KW-0804">Transcription</keyword>
<gene>
    <name evidence="5" type="ORF">NRK68_02330</name>
</gene>
<dbReference type="PROSITE" id="PS01124">
    <property type="entry name" value="HTH_ARAC_FAMILY_2"/>
    <property type="match status" value="1"/>
</dbReference>
<protein>
    <submittedName>
        <fullName evidence="5">AraC family transcriptional regulator</fullName>
    </submittedName>
</protein>
<accession>A0ABY5PQ30</accession>
<dbReference type="Gene3D" id="1.10.10.60">
    <property type="entry name" value="Homeodomain-like"/>
    <property type="match status" value="1"/>
</dbReference>
<keyword evidence="1" id="KW-0805">Transcription regulation</keyword>
<dbReference type="Pfam" id="PF14525">
    <property type="entry name" value="AraC_binding_2"/>
    <property type="match status" value="1"/>
</dbReference>
<dbReference type="PANTHER" id="PTHR46796">
    <property type="entry name" value="HTH-TYPE TRANSCRIPTIONAL ACTIVATOR RHAS-RELATED"/>
    <property type="match status" value="1"/>
</dbReference>